<feature type="transmembrane region" description="Helical" evidence="1">
    <location>
        <begin position="287"/>
        <end position="305"/>
    </location>
</feature>
<gene>
    <name evidence="2" type="ORF">SM611_29755</name>
</gene>
<keyword evidence="1" id="KW-1133">Transmembrane helix</keyword>
<organism evidence="2 3">
    <name type="scientific">Actinomadura monticuli</name>
    <dbReference type="NCBI Taxonomy" id="3097367"/>
    <lineage>
        <taxon>Bacteria</taxon>
        <taxon>Bacillati</taxon>
        <taxon>Actinomycetota</taxon>
        <taxon>Actinomycetes</taxon>
        <taxon>Streptosporangiales</taxon>
        <taxon>Thermomonosporaceae</taxon>
        <taxon>Actinomadura</taxon>
    </lineage>
</organism>
<reference evidence="2 3" key="1">
    <citation type="submission" date="2023-11" db="EMBL/GenBank/DDBJ databases">
        <title>Actinomadura monticuli sp. nov., isolated from volcanic ash.</title>
        <authorList>
            <person name="Lee S.D."/>
            <person name="Yang H."/>
            <person name="Kim I.S."/>
        </authorList>
    </citation>
    <scope>NUCLEOTIDE SEQUENCE [LARGE SCALE GENOMIC DNA]</scope>
    <source>
        <strain evidence="2 3">DLS-62</strain>
    </source>
</reference>
<dbReference type="EMBL" id="JAXCEI010000016">
    <property type="protein sequence ID" value="MFA1543135.1"/>
    <property type="molecule type" value="Genomic_DNA"/>
</dbReference>
<sequence>MSEETKHSAQAINRAASFVATEPKTYLNGAKTLVEQHTSMSQIAFGVIGMPAMSAYDSARQSQATNLQDGAKKLDEMIAGMLEVAGRFDAAERANTIDPARKFSVDTSAPKQGTDVSVREAVESAPATAGVGLGAAFMAVAGALGAASFLAPTALIAATAWWLVRPDDNEIARAKGTWEKASDYLEKFSLDNSLSILGDEEWSNASASRHAFNEWVKAFGTEAGQAKANADSMATTMESITNSLHTMMDMTAAIAFAALAYLIYLTLFDATPAAPAAEAAKEMLGSVLGVTVAGGIVVTIGYFLWQAWGVLSTAMQTAQGFKKLEIGVGGPETTFIDLKVDWQGLDIKPPND</sequence>
<protein>
    <recommendedName>
        <fullName evidence="4">WXG100 family type VII secretion target</fullName>
    </recommendedName>
</protein>
<accession>A0ABV4QKE8</accession>
<comment type="caution">
    <text evidence="2">The sequence shown here is derived from an EMBL/GenBank/DDBJ whole genome shotgun (WGS) entry which is preliminary data.</text>
</comment>
<evidence type="ECO:0000256" key="1">
    <source>
        <dbReference type="SAM" id="Phobius"/>
    </source>
</evidence>
<dbReference type="RefSeq" id="WP_371953638.1">
    <property type="nucleotide sequence ID" value="NZ_JAXCEI010000016.1"/>
</dbReference>
<evidence type="ECO:0008006" key="4">
    <source>
        <dbReference type="Google" id="ProtNLM"/>
    </source>
</evidence>
<proteinExistence type="predicted"/>
<keyword evidence="3" id="KW-1185">Reference proteome</keyword>
<evidence type="ECO:0000313" key="3">
    <source>
        <dbReference type="Proteomes" id="UP001569963"/>
    </source>
</evidence>
<feature type="transmembrane region" description="Helical" evidence="1">
    <location>
        <begin position="136"/>
        <end position="164"/>
    </location>
</feature>
<name>A0ABV4QKE8_9ACTN</name>
<feature type="transmembrane region" description="Helical" evidence="1">
    <location>
        <begin position="247"/>
        <end position="267"/>
    </location>
</feature>
<keyword evidence="1" id="KW-0472">Membrane</keyword>
<dbReference type="Proteomes" id="UP001569963">
    <property type="component" value="Unassembled WGS sequence"/>
</dbReference>
<keyword evidence="1" id="KW-0812">Transmembrane</keyword>
<evidence type="ECO:0000313" key="2">
    <source>
        <dbReference type="EMBL" id="MFA1543135.1"/>
    </source>
</evidence>